<dbReference type="GO" id="GO:0004672">
    <property type="term" value="F:protein kinase activity"/>
    <property type="evidence" value="ECO:0007669"/>
    <property type="project" value="InterPro"/>
</dbReference>
<comment type="caution">
    <text evidence="2">The sequence shown here is derived from an EMBL/GenBank/DDBJ whole genome shotgun (WGS) entry which is preliminary data.</text>
</comment>
<evidence type="ECO:0000259" key="1">
    <source>
        <dbReference type="PROSITE" id="PS50011"/>
    </source>
</evidence>
<organism evidence="2 3">
    <name type="scientific">Setomelanomma holmii</name>
    <dbReference type="NCBI Taxonomy" id="210430"/>
    <lineage>
        <taxon>Eukaryota</taxon>
        <taxon>Fungi</taxon>
        <taxon>Dikarya</taxon>
        <taxon>Ascomycota</taxon>
        <taxon>Pezizomycotina</taxon>
        <taxon>Dothideomycetes</taxon>
        <taxon>Pleosporomycetidae</taxon>
        <taxon>Pleosporales</taxon>
        <taxon>Pleosporineae</taxon>
        <taxon>Phaeosphaeriaceae</taxon>
        <taxon>Setomelanomma</taxon>
    </lineage>
</organism>
<reference evidence="2" key="1">
    <citation type="journal article" date="2020" name="Stud. Mycol.">
        <title>101 Dothideomycetes genomes: a test case for predicting lifestyles and emergence of pathogens.</title>
        <authorList>
            <person name="Haridas S."/>
            <person name="Albert R."/>
            <person name="Binder M."/>
            <person name="Bloem J."/>
            <person name="Labutti K."/>
            <person name="Salamov A."/>
            <person name="Andreopoulos B."/>
            <person name="Baker S."/>
            <person name="Barry K."/>
            <person name="Bills G."/>
            <person name="Bluhm B."/>
            <person name="Cannon C."/>
            <person name="Castanera R."/>
            <person name="Culley D."/>
            <person name="Daum C."/>
            <person name="Ezra D."/>
            <person name="Gonzalez J."/>
            <person name="Henrissat B."/>
            <person name="Kuo A."/>
            <person name="Liang C."/>
            <person name="Lipzen A."/>
            <person name="Lutzoni F."/>
            <person name="Magnuson J."/>
            <person name="Mondo S."/>
            <person name="Nolan M."/>
            <person name="Ohm R."/>
            <person name="Pangilinan J."/>
            <person name="Park H.-J."/>
            <person name="Ramirez L."/>
            <person name="Alfaro M."/>
            <person name="Sun H."/>
            <person name="Tritt A."/>
            <person name="Yoshinaga Y."/>
            <person name="Zwiers L.-H."/>
            <person name="Turgeon B."/>
            <person name="Goodwin S."/>
            <person name="Spatafora J."/>
            <person name="Crous P."/>
            <person name="Grigoriev I."/>
        </authorList>
    </citation>
    <scope>NUCLEOTIDE SEQUENCE</scope>
    <source>
        <strain evidence="2">CBS 110217</strain>
    </source>
</reference>
<dbReference type="Proteomes" id="UP000799777">
    <property type="component" value="Unassembled WGS sequence"/>
</dbReference>
<keyword evidence="3" id="KW-1185">Reference proteome</keyword>
<evidence type="ECO:0000313" key="3">
    <source>
        <dbReference type="Proteomes" id="UP000799777"/>
    </source>
</evidence>
<dbReference type="PROSITE" id="PS50011">
    <property type="entry name" value="PROTEIN_KINASE_DOM"/>
    <property type="match status" value="1"/>
</dbReference>
<dbReference type="AlphaFoldDB" id="A0A9P4GZC1"/>
<sequence>MARAVAFIHGHDIRHKDLKPSQILLSPDDLWLTDFGWSRDMSELSTSATSGGDRITVKFEPGPDPRVASQAYAGQAGILEPAVVPFDSVLCHDLLRAQGSAHEPWAGSRQEKSPKELLSQLDKLLDLAGVKNDSVSPDSEEGVQQIVVSRRRRGRSRDTNGNEGGFFEDDCEVLDFPRVHSADGFDVEHLSGKVGLEAGHYADEVVDESDARSIKEARSNPDIRAHFPEHQPTLHEPVSVFPTLAGEASMGKSSPRYCVPLPDGVMLY</sequence>
<dbReference type="InterPro" id="IPR011009">
    <property type="entry name" value="Kinase-like_dom_sf"/>
</dbReference>
<gene>
    <name evidence="2" type="ORF">EK21DRAFT_94206</name>
</gene>
<dbReference type="Gene3D" id="1.10.510.10">
    <property type="entry name" value="Transferase(Phosphotransferase) domain 1"/>
    <property type="match status" value="1"/>
</dbReference>
<proteinExistence type="predicted"/>
<evidence type="ECO:0000313" key="2">
    <source>
        <dbReference type="EMBL" id="KAF2024275.1"/>
    </source>
</evidence>
<dbReference type="SUPFAM" id="SSF56112">
    <property type="entry name" value="Protein kinase-like (PK-like)"/>
    <property type="match status" value="1"/>
</dbReference>
<dbReference type="InterPro" id="IPR000719">
    <property type="entry name" value="Prot_kinase_dom"/>
</dbReference>
<dbReference type="GO" id="GO:0005524">
    <property type="term" value="F:ATP binding"/>
    <property type="evidence" value="ECO:0007669"/>
    <property type="project" value="InterPro"/>
</dbReference>
<protein>
    <recommendedName>
        <fullName evidence="1">Protein kinase domain-containing protein</fullName>
    </recommendedName>
</protein>
<dbReference type="EMBL" id="ML978301">
    <property type="protein sequence ID" value="KAF2024275.1"/>
    <property type="molecule type" value="Genomic_DNA"/>
</dbReference>
<dbReference type="OrthoDB" id="4062651at2759"/>
<accession>A0A9P4GZC1</accession>
<name>A0A9P4GZC1_9PLEO</name>
<dbReference type="Pfam" id="PF00069">
    <property type="entry name" value="Pkinase"/>
    <property type="match status" value="1"/>
</dbReference>
<feature type="domain" description="Protein kinase" evidence="1">
    <location>
        <begin position="1"/>
        <end position="167"/>
    </location>
</feature>